<protein>
    <submittedName>
        <fullName evidence="6">FAD-binding protein</fullName>
    </submittedName>
</protein>
<proteinExistence type="predicted"/>
<feature type="domain" description="FAD-dependent oxidoreductase 2 FAD-binding" evidence="5">
    <location>
        <begin position="3"/>
        <end position="159"/>
    </location>
</feature>
<dbReference type="InterPro" id="IPR003953">
    <property type="entry name" value="FAD-dep_OxRdtase_2_FAD-bd"/>
</dbReference>
<name>A0ABS2DVV9_9BURK</name>
<keyword evidence="7" id="KW-1185">Reference proteome</keyword>
<keyword evidence="3" id="KW-0274">FAD</keyword>
<dbReference type="Pfam" id="PF00890">
    <property type="entry name" value="FAD_binding_2"/>
    <property type="match status" value="1"/>
</dbReference>
<sequence>EEKFLNEMLEVGKHQNDPELVKAMIKSGRVAFDFVTKELGYKPDNLTAVSGMSVPRAHHFVPSKLIETLYNHVKKCGVPVLFNTPAERLVWNTEKGCIAGVRAKTKDGKTIFVEAKKGVLLATGGFTRNPKLLAKFNPLMMKTEPEGGIGNTGDGMLMA</sequence>
<evidence type="ECO:0000256" key="1">
    <source>
        <dbReference type="ARBA" id="ARBA00001974"/>
    </source>
</evidence>
<dbReference type="RefSeq" id="WP_205105132.1">
    <property type="nucleotide sequence ID" value="NZ_JACJJC010000269.1"/>
</dbReference>
<keyword evidence="4" id="KW-0560">Oxidoreductase</keyword>
<dbReference type="EMBL" id="JACJJC010000269">
    <property type="protein sequence ID" value="MBM6705267.1"/>
    <property type="molecule type" value="Genomic_DNA"/>
</dbReference>
<evidence type="ECO:0000256" key="2">
    <source>
        <dbReference type="ARBA" id="ARBA00022630"/>
    </source>
</evidence>
<comment type="caution">
    <text evidence="6">The sequence shown here is derived from an EMBL/GenBank/DDBJ whole genome shotgun (WGS) entry which is preliminary data.</text>
</comment>
<evidence type="ECO:0000256" key="3">
    <source>
        <dbReference type="ARBA" id="ARBA00022827"/>
    </source>
</evidence>
<evidence type="ECO:0000259" key="5">
    <source>
        <dbReference type="Pfam" id="PF00890"/>
    </source>
</evidence>
<dbReference type="SUPFAM" id="SSF51905">
    <property type="entry name" value="FAD/NAD(P)-binding domain"/>
    <property type="match status" value="1"/>
</dbReference>
<feature type="non-terminal residue" evidence="6">
    <location>
        <position position="159"/>
    </location>
</feature>
<comment type="cofactor">
    <cofactor evidence="1">
        <name>FAD</name>
        <dbReference type="ChEBI" id="CHEBI:57692"/>
    </cofactor>
</comment>
<dbReference type="InterPro" id="IPR036188">
    <property type="entry name" value="FAD/NAD-bd_sf"/>
</dbReference>
<organism evidence="6 7">
    <name type="scientific">Sutterella massiliensis</name>
    <dbReference type="NCBI Taxonomy" id="1816689"/>
    <lineage>
        <taxon>Bacteria</taxon>
        <taxon>Pseudomonadati</taxon>
        <taxon>Pseudomonadota</taxon>
        <taxon>Betaproteobacteria</taxon>
        <taxon>Burkholderiales</taxon>
        <taxon>Sutterellaceae</taxon>
        <taxon>Sutterella</taxon>
    </lineage>
</organism>
<gene>
    <name evidence="6" type="ORF">H6A60_12415</name>
</gene>
<dbReference type="PANTHER" id="PTHR43400:SF7">
    <property type="entry name" value="FAD-DEPENDENT OXIDOREDUCTASE 2 FAD BINDING DOMAIN-CONTAINING PROTEIN"/>
    <property type="match status" value="1"/>
</dbReference>
<reference evidence="6 7" key="1">
    <citation type="journal article" date="2021" name="Sci. Rep.">
        <title>The distribution of antibiotic resistance genes in chicken gut microbiota commensals.</title>
        <authorList>
            <person name="Juricova H."/>
            <person name="Matiasovicova J."/>
            <person name="Kubasova T."/>
            <person name="Cejkova D."/>
            <person name="Rychlik I."/>
        </authorList>
    </citation>
    <scope>NUCLEOTIDE SEQUENCE [LARGE SCALE GENOMIC DNA]</scope>
    <source>
        <strain evidence="6 7">An829</strain>
    </source>
</reference>
<keyword evidence="2" id="KW-0285">Flavoprotein</keyword>
<feature type="non-terminal residue" evidence="6">
    <location>
        <position position="1"/>
    </location>
</feature>
<evidence type="ECO:0000313" key="6">
    <source>
        <dbReference type="EMBL" id="MBM6705267.1"/>
    </source>
</evidence>
<evidence type="ECO:0000256" key="4">
    <source>
        <dbReference type="ARBA" id="ARBA00023002"/>
    </source>
</evidence>
<dbReference type="PANTHER" id="PTHR43400">
    <property type="entry name" value="FUMARATE REDUCTASE"/>
    <property type="match status" value="1"/>
</dbReference>
<dbReference type="Gene3D" id="3.50.50.60">
    <property type="entry name" value="FAD/NAD(P)-binding domain"/>
    <property type="match status" value="1"/>
</dbReference>
<dbReference type="Proteomes" id="UP000715095">
    <property type="component" value="Unassembled WGS sequence"/>
</dbReference>
<dbReference type="InterPro" id="IPR050315">
    <property type="entry name" value="FAD-oxidoreductase_2"/>
</dbReference>
<accession>A0ABS2DVV9</accession>
<evidence type="ECO:0000313" key="7">
    <source>
        <dbReference type="Proteomes" id="UP000715095"/>
    </source>
</evidence>